<dbReference type="EMBL" id="JBDJPC010000007">
    <property type="protein sequence ID" value="KAL1494383.1"/>
    <property type="molecule type" value="Genomic_DNA"/>
</dbReference>
<dbReference type="PANTHER" id="PTHR46165">
    <property type="entry name" value="SET AND MYND DOMAIN-CONTAINING PROTEIN 4"/>
    <property type="match status" value="1"/>
</dbReference>
<organism evidence="5 6">
    <name type="scientific">Hypothenemus hampei</name>
    <name type="common">Coffee berry borer</name>
    <dbReference type="NCBI Taxonomy" id="57062"/>
    <lineage>
        <taxon>Eukaryota</taxon>
        <taxon>Metazoa</taxon>
        <taxon>Ecdysozoa</taxon>
        <taxon>Arthropoda</taxon>
        <taxon>Hexapoda</taxon>
        <taxon>Insecta</taxon>
        <taxon>Pterygota</taxon>
        <taxon>Neoptera</taxon>
        <taxon>Endopterygota</taxon>
        <taxon>Coleoptera</taxon>
        <taxon>Polyphaga</taxon>
        <taxon>Cucujiformia</taxon>
        <taxon>Curculionidae</taxon>
        <taxon>Scolytinae</taxon>
        <taxon>Hypothenemus</taxon>
    </lineage>
</organism>
<dbReference type="Gene3D" id="2.170.270.10">
    <property type="entry name" value="SET domain"/>
    <property type="match status" value="1"/>
</dbReference>
<dbReference type="InterPro" id="IPR044421">
    <property type="entry name" value="SMYD4_SET"/>
</dbReference>
<dbReference type="InterPro" id="IPR011990">
    <property type="entry name" value="TPR-like_helical_dom_sf"/>
</dbReference>
<dbReference type="GO" id="GO:0008170">
    <property type="term" value="F:N-methyltransferase activity"/>
    <property type="evidence" value="ECO:0007669"/>
    <property type="project" value="UniProtKB-ARBA"/>
</dbReference>
<dbReference type="PANTHER" id="PTHR46165:SF6">
    <property type="entry name" value="SET AND MYND DOMAIN-CONTAINING PROTEIN 4-LIKE PROTEIN"/>
    <property type="match status" value="1"/>
</dbReference>
<dbReference type="Gene3D" id="6.10.140.2220">
    <property type="match status" value="1"/>
</dbReference>
<keyword evidence="6" id="KW-1185">Reference proteome</keyword>
<dbReference type="InterPro" id="IPR046341">
    <property type="entry name" value="SET_dom_sf"/>
</dbReference>
<dbReference type="AlphaFoldDB" id="A0ABD1EI94"/>
<keyword evidence="3" id="KW-0949">S-adenosyl-L-methionine</keyword>
<sequence length="553" mass="63919">MSADGMLMADKLIRSLTEKGTILSTSIRMAKLTTNKERVDLAYDLLAENLLLPHLSVDVKSDVKSQEFREKGNEMFKEKKFREAHEFYTKSLVYANSNIELSLAFANRSAVLFHKKLYVECLHDIKMALQYDYPEHLKPKIQSRETKAKELMVDQFKIEFNTEPPTISEENQNPLIQAASKSIKLEYTEELGRHVIATTDLKPGEIIAIERPFCQILKNEIFSHCHHCLKLCYILKPCPNCTQALFCSDICQTDANLIYHQYECPILYSFVKWDLQHRLLHLRIVISATKKYDDINKYLSEPNAIYRSDSYKEIHNLVSNTAQRSVSDLFDRAIHAACFYHLLKTFTGFFKNTSEQHENTFKELVLYQMQIGPCNFHEITETKTSDRTSDDLVSQQEIGDGAYSFLSMFNHSCCPNVVRYGYGPLTILITLDSIKAGEQCFDNYGYHYAVMPKKERKARLKKQYFFNCSCIACVENYKMYDFLSVIPDRNLTLSDKDTRALINHNLKEAKKIFRKLRGKIEIAGAQKPNANLGELQEGMKQCLFIFETIKTPI</sequence>
<evidence type="ECO:0000256" key="2">
    <source>
        <dbReference type="ARBA" id="ARBA00022679"/>
    </source>
</evidence>
<dbReference type="InterPro" id="IPR001214">
    <property type="entry name" value="SET_dom"/>
</dbReference>
<keyword evidence="2" id="KW-0808">Transferase</keyword>
<reference evidence="5 6" key="1">
    <citation type="submission" date="2024-05" db="EMBL/GenBank/DDBJ databases">
        <title>Genetic variation in Jamaican populations of the coffee berry borer (Hypothenemus hampei).</title>
        <authorList>
            <person name="Errbii M."/>
            <person name="Myrie A."/>
        </authorList>
    </citation>
    <scope>NUCLEOTIDE SEQUENCE [LARGE SCALE GENOMIC DNA]</scope>
    <source>
        <strain evidence="5">JA-Hopewell-2020-01-JO</strain>
        <tissue evidence="5">Whole body</tissue>
    </source>
</reference>
<dbReference type="PROSITE" id="PS50280">
    <property type="entry name" value="SET"/>
    <property type="match status" value="1"/>
</dbReference>
<dbReference type="SUPFAM" id="SSF82199">
    <property type="entry name" value="SET domain"/>
    <property type="match status" value="1"/>
</dbReference>
<proteinExistence type="predicted"/>
<dbReference type="Pfam" id="PF00856">
    <property type="entry name" value="SET"/>
    <property type="match status" value="1"/>
</dbReference>
<name>A0ABD1EI94_HYPHA</name>
<keyword evidence="1" id="KW-0489">Methyltransferase</keyword>
<dbReference type="Proteomes" id="UP001566132">
    <property type="component" value="Unassembled WGS sequence"/>
</dbReference>
<evidence type="ECO:0000259" key="4">
    <source>
        <dbReference type="PROSITE" id="PS50280"/>
    </source>
</evidence>
<dbReference type="InterPro" id="IPR052097">
    <property type="entry name" value="SET-MYND_domain_protein"/>
</dbReference>
<dbReference type="SUPFAM" id="SSF144232">
    <property type="entry name" value="HIT/MYND zinc finger-like"/>
    <property type="match status" value="1"/>
</dbReference>
<evidence type="ECO:0000313" key="6">
    <source>
        <dbReference type="Proteomes" id="UP001566132"/>
    </source>
</evidence>
<protein>
    <recommendedName>
        <fullName evidence="4">SET domain-containing protein</fullName>
    </recommendedName>
</protein>
<comment type="caution">
    <text evidence="5">The sequence shown here is derived from an EMBL/GenBank/DDBJ whole genome shotgun (WGS) entry which is preliminary data.</text>
</comment>
<gene>
    <name evidence="5" type="ORF">ABEB36_009990</name>
</gene>
<dbReference type="Gene3D" id="1.10.220.160">
    <property type="match status" value="1"/>
</dbReference>
<dbReference type="SUPFAM" id="SSF48452">
    <property type="entry name" value="TPR-like"/>
    <property type="match status" value="1"/>
</dbReference>
<evidence type="ECO:0000256" key="1">
    <source>
        <dbReference type="ARBA" id="ARBA00022603"/>
    </source>
</evidence>
<dbReference type="GO" id="GO:0032259">
    <property type="term" value="P:methylation"/>
    <property type="evidence" value="ECO:0007669"/>
    <property type="project" value="UniProtKB-KW"/>
</dbReference>
<dbReference type="GO" id="GO:0008757">
    <property type="term" value="F:S-adenosylmethionine-dependent methyltransferase activity"/>
    <property type="evidence" value="ECO:0007669"/>
    <property type="project" value="UniProtKB-ARBA"/>
</dbReference>
<dbReference type="Gene3D" id="1.25.40.10">
    <property type="entry name" value="Tetratricopeptide repeat domain"/>
    <property type="match status" value="1"/>
</dbReference>
<evidence type="ECO:0000256" key="3">
    <source>
        <dbReference type="ARBA" id="ARBA00022691"/>
    </source>
</evidence>
<feature type="domain" description="SET" evidence="4">
    <location>
        <begin position="181"/>
        <end position="445"/>
    </location>
</feature>
<evidence type="ECO:0000313" key="5">
    <source>
        <dbReference type="EMBL" id="KAL1494383.1"/>
    </source>
</evidence>
<dbReference type="CDD" id="cd10536">
    <property type="entry name" value="SET_SMYD4"/>
    <property type="match status" value="1"/>
</dbReference>
<dbReference type="GO" id="GO:0008276">
    <property type="term" value="F:protein methyltransferase activity"/>
    <property type="evidence" value="ECO:0007669"/>
    <property type="project" value="UniProtKB-ARBA"/>
</dbReference>
<accession>A0ABD1EI94</accession>